<dbReference type="SUPFAM" id="SSF55729">
    <property type="entry name" value="Acyl-CoA N-acyltransferases (Nat)"/>
    <property type="match status" value="1"/>
</dbReference>
<feature type="domain" description="N-acetyltransferase" evidence="1">
    <location>
        <begin position="15"/>
        <end position="180"/>
    </location>
</feature>
<dbReference type="PROSITE" id="PS51186">
    <property type="entry name" value="GNAT"/>
    <property type="match status" value="1"/>
</dbReference>
<comment type="caution">
    <text evidence="2">The sequence shown here is derived from an EMBL/GenBank/DDBJ whole genome shotgun (WGS) entry which is preliminary data.</text>
</comment>
<sequence>MSDSKQELQIRGEKVSLRAIHEGDLPELYELVYGEKEAAWKKWDAPYFPLEYISFDEYREETSKYVFKYGAPKPRMIIEVNDEMIGTVNYYWEHKESNWLEIGVVIYKAGYWNGGYGTEALRLWVDYLFDTLPLVRIGLSTWSGNKRMMRVAEKLGMKLEGQIRKARLYENEYYDSIKMGMLREEWSEERRNNRREVEA</sequence>
<name>A0ABW3RZW7_9BACL</name>
<dbReference type="RefSeq" id="WP_379320445.1">
    <property type="nucleotide sequence ID" value="NZ_JBHTLM010000013.1"/>
</dbReference>
<organism evidence="2 3">
    <name type="scientific">Paenibacillus puldeungensis</name>
    <dbReference type="NCBI Taxonomy" id="696536"/>
    <lineage>
        <taxon>Bacteria</taxon>
        <taxon>Bacillati</taxon>
        <taxon>Bacillota</taxon>
        <taxon>Bacilli</taxon>
        <taxon>Bacillales</taxon>
        <taxon>Paenibacillaceae</taxon>
        <taxon>Paenibacillus</taxon>
    </lineage>
</organism>
<dbReference type="EMBL" id="JBHTLM010000013">
    <property type="protein sequence ID" value="MFD1177999.1"/>
    <property type="molecule type" value="Genomic_DNA"/>
</dbReference>
<dbReference type="Pfam" id="PF13302">
    <property type="entry name" value="Acetyltransf_3"/>
    <property type="match status" value="1"/>
</dbReference>
<keyword evidence="2" id="KW-0808">Transferase</keyword>
<proteinExistence type="predicted"/>
<evidence type="ECO:0000313" key="2">
    <source>
        <dbReference type="EMBL" id="MFD1177999.1"/>
    </source>
</evidence>
<evidence type="ECO:0000259" key="1">
    <source>
        <dbReference type="PROSITE" id="PS51186"/>
    </source>
</evidence>
<gene>
    <name evidence="2" type="ORF">ACFQ3W_17050</name>
</gene>
<accession>A0ABW3RZW7</accession>
<dbReference type="PANTHER" id="PTHR43415:SF4">
    <property type="entry name" value="N-ACETYLTRANSFERASE DOMAIN-CONTAINING PROTEIN"/>
    <property type="match status" value="1"/>
</dbReference>
<dbReference type="EC" id="2.3.-.-" evidence="2"/>
<dbReference type="GO" id="GO:0016746">
    <property type="term" value="F:acyltransferase activity"/>
    <property type="evidence" value="ECO:0007669"/>
    <property type="project" value="UniProtKB-KW"/>
</dbReference>
<dbReference type="Gene3D" id="3.40.630.30">
    <property type="match status" value="1"/>
</dbReference>
<keyword evidence="3" id="KW-1185">Reference proteome</keyword>
<dbReference type="InterPro" id="IPR000182">
    <property type="entry name" value="GNAT_dom"/>
</dbReference>
<evidence type="ECO:0000313" key="3">
    <source>
        <dbReference type="Proteomes" id="UP001597262"/>
    </source>
</evidence>
<dbReference type="PANTHER" id="PTHR43415">
    <property type="entry name" value="SPERMIDINE N(1)-ACETYLTRANSFERASE"/>
    <property type="match status" value="1"/>
</dbReference>
<dbReference type="InterPro" id="IPR016181">
    <property type="entry name" value="Acyl_CoA_acyltransferase"/>
</dbReference>
<keyword evidence="2" id="KW-0012">Acyltransferase</keyword>
<dbReference type="Proteomes" id="UP001597262">
    <property type="component" value="Unassembled WGS sequence"/>
</dbReference>
<reference evidence="3" key="1">
    <citation type="journal article" date="2019" name="Int. J. Syst. Evol. Microbiol.">
        <title>The Global Catalogue of Microorganisms (GCM) 10K type strain sequencing project: providing services to taxonomists for standard genome sequencing and annotation.</title>
        <authorList>
            <consortium name="The Broad Institute Genomics Platform"/>
            <consortium name="The Broad Institute Genome Sequencing Center for Infectious Disease"/>
            <person name="Wu L."/>
            <person name="Ma J."/>
        </authorList>
    </citation>
    <scope>NUCLEOTIDE SEQUENCE [LARGE SCALE GENOMIC DNA]</scope>
    <source>
        <strain evidence="3">CCUG 59189</strain>
    </source>
</reference>
<protein>
    <submittedName>
        <fullName evidence="2">GNAT family N-acetyltransferase</fullName>
        <ecNumber evidence="2">2.3.-.-</ecNumber>
    </submittedName>
</protein>